<gene>
    <name evidence="2" type="ORF">H8744_13825</name>
</gene>
<dbReference type="Proteomes" id="UP000651085">
    <property type="component" value="Unassembled WGS sequence"/>
</dbReference>
<accession>A0A926F9C5</accession>
<protein>
    <submittedName>
        <fullName evidence="2">DUF4906 domain-containing protein</fullName>
    </submittedName>
</protein>
<feature type="domain" description="DUF4906" evidence="1">
    <location>
        <begin position="259"/>
        <end position="325"/>
    </location>
</feature>
<dbReference type="Gene3D" id="2.60.40.2580">
    <property type="match status" value="1"/>
</dbReference>
<name>A0A926F9C5_9BACT</name>
<evidence type="ECO:0000313" key="2">
    <source>
        <dbReference type="EMBL" id="MBC8594304.1"/>
    </source>
</evidence>
<organism evidence="2 3">
    <name type="scientific">Jilunia laotingensis</name>
    <dbReference type="NCBI Taxonomy" id="2763675"/>
    <lineage>
        <taxon>Bacteria</taxon>
        <taxon>Pseudomonadati</taxon>
        <taxon>Bacteroidota</taxon>
        <taxon>Bacteroidia</taxon>
        <taxon>Bacteroidales</taxon>
        <taxon>Bacteroidaceae</taxon>
        <taxon>Jilunia</taxon>
    </lineage>
</organism>
<dbReference type="RefSeq" id="WP_262435399.1">
    <property type="nucleotide sequence ID" value="NZ_JACRTF010000001.1"/>
</dbReference>
<dbReference type="InterPro" id="IPR032594">
    <property type="entry name" value="DUF4906"/>
</dbReference>
<proteinExistence type="predicted"/>
<dbReference type="AlphaFoldDB" id="A0A926F9C5"/>
<evidence type="ECO:0000259" key="1">
    <source>
        <dbReference type="Pfam" id="PF16249"/>
    </source>
</evidence>
<dbReference type="Pfam" id="PF16249">
    <property type="entry name" value="DUF4906"/>
    <property type="match status" value="1"/>
</dbReference>
<keyword evidence="3" id="KW-1185">Reference proteome</keyword>
<evidence type="ECO:0000313" key="3">
    <source>
        <dbReference type="Proteomes" id="UP000651085"/>
    </source>
</evidence>
<comment type="caution">
    <text evidence="2">The sequence shown here is derived from an EMBL/GenBank/DDBJ whole genome shotgun (WGS) entry which is preliminary data.</text>
</comment>
<dbReference type="EMBL" id="JACRTF010000001">
    <property type="protein sequence ID" value="MBC8594304.1"/>
    <property type="molecule type" value="Genomic_DNA"/>
</dbReference>
<reference evidence="2" key="1">
    <citation type="submission" date="2020-08" db="EMBL/GenBank/DDBJ databases">
        <title>Genome public.</title>
        <authorList>
            <person name="Liu C."/>
            <person name="Sun Q."/>
        </authorList>
    </citation>
    <scope>NUCLEOTIDE SEQUENCE</scope>
    <source>
        <strain evidence="2">N12</strain>
    </source>
</reference>
<dbReference type="PROSITE" id="PS51257">
    <property type="entry name" value="PROKAR_LIPOPROTEIN"/>
    <property type="match status" value="1"/>
</dbReference>
<sequence>MKQIRFILYGLFVAFFCACTENRIESSLVTGDQEGELEEVSLTLKSLPIKVIGEEYESEMQGKDTRQDDNSDVKESAIDNIWVFQYTSEGILLASPHYYSTTSSSGRGVPMEVMLRPAVNCQIYIVANTNNLLWAKDMKIGSSLSNLTSSTFTRSTENDMYGGTYKNLLMVGHASGKTVIAGKSNDLGQISLSRMVAKISFQFVMDTSVEDKLRITKVTINNVPSVLRVGEVTASPYPTTLTPCSMSDVNSPSTSMIYTWYVPENWQGTTGNNDEKKKNDWAPANAIYIRLHVDSDVDGSSYVYTIYPGENTVNDFNIKRNCFYWATLRVVSFATDNRVMAAPANCFVVTPKSSIVFDPYDRTENGGGWKYSDYVNKSVVSKKIASVRVLWQTAFAIGNNASGNLVYLKNDKIYVTAGPLNGNAVIAGYNSSDVIVWSWHIWVNSSAPVQVSNAVLYNTYEWNSNAIISNKRVRGRSFMSCNLGAISAGKGDGGAIGTYYQWGRKDPFPPNKLLTKGDAHYQAYSSTYVVAVYDNDTRSIEMSSSIGTGEVFNAVRTSSDIGTISYSIKHPTTFIASAKTPGMWDNNGGSNETPTHDTANYINEGDWYWGHNDRLWGGIPFSEASVNYKNIVANNGAEKKSIFDPCPSGWMLPPSDAWMGFTVDGLNHEGDNALNYANYGTEVVDNALALYMQYFKSGPTSLFPFCGWRNGDGSCYVVGYCGGYYTSAASYNYASSIFHIHPNLVHPYDYGYGYSRRACAYPIRCVREVKGS</sequence>